<dbReference type="InterPro" id="IPR044537">
    <property type="entry name" value="Rip2-like"/>
</dbReference>
<keyword evidence="10 13" id="KW-1133">Transmembrane helix</keyword>
<keyword evidence="11" id="KW-0482">Metalloprotease</keyword>
<organism evidence="15 16">
    <name type="scientific">Candidatus Acidulodesulfobacterium acidiphilum</name>
    <dbReference type="NCBI Taxonomy" id="2597224"/>
    <lineage>
        <taxon>Bacteria</taxon>
        <taxon>Deltaproteobacteria</taxon>
        <taxon>Candidatus Acidulodesulfobacterales</taxon>
        <taxon>Candidatus Acidulodesulfobacterium</taxon>
    </lineage>
</organism>
<feature type="transmembrane region" description="Helical" evidence="13">
    <location>
        <begin position="125"/>
        <end position="142"/>
    </location>
</feature>
<evidence type="ECO:0000256" key="9">
    <source>
        <dbReference type="ARBA" id="ARBA00022833"/>
    </source>
</evidence>
<feature type="transmembrane region" description="Helical" evidence="13">
    <location>
        <begin position="54"/>
        <end position="75"/>
    </location>
</feature>
<comment type="cofactor">
    <cofactor evidence="1">
        <name>Zn(2+)</name>
        <dbReference type="ChEBI" id="CHEBI:29105"/>
    </cofactor>
</comment>
<comment type="caution">
    <text evidence="15">The sequence shown here is derived from an EMBL/GenBank/DDBJ whole genome shotgun (WGS) entry which is preliminary data.</text>
</comment>
<evidence type="ECO:0000313" key="15">
    <source>
        <dbReference type="EMBL" id="RZV39287.1"/>
    </source>
</evidence>
<evidence type="ECO:0000256" key="11">
    <source>
        <dbReference type="ARBA" id="ARBA00023049"/>
    </source>
</evidence>
<dbReference type="GO" id="GO:0008237">
    <property type="term" value="F:metallopeptidase activity"/>
    <property type="evidence" value="ECO:0007669"/>
    <property type="project" value="UniProtKB-KW"/>
</dbReference>
<evidence type="ECO:0000256" key="4">
    <source>
        <dbReference type="ARBA" id="ARBA00022475"/>
    </source>
</evidence>
<dbReference type="Pfam" id="PF02163">
    <property type="entry name" value="Peptidase_M50"/>
    <property type="match status" value="1"/>
</dbReference>
<dbReference type="AlphaFoldDB" id="A0A520XDK9"/>
<evidence type="ECO:0000259" key="14">
    <source>
        <dbReference type="Pfam" id="PF02163"/>
    </source>
</evidence>
<evidence type="ECO:0000256" key="12">
    <source>
        <dbReference type="ARBA" id="ARBA00023136"/>
    </source>
</evidence>
<keyword evidence="9" id="KW-0862">Zinc</keyword>
<evidence type="ECO:0000256" key="1">
    <source>
        <dbReference type="ARBA" id="ARBA00001947"/>
    </source>
</evidence>
<keyword evidence="5 15" id="KW-0645">Protease</keyword>
<evidence type="ECO:0000256" key="13">
    <source>
        <dbReference type="SAM" id="Phobius"/>
    </source>
</evidence>
<dbReference type="PANTHER" id="PTHR35864:SF1">
    <property type="entry name" value="ZINC METALLOPROTEASE YWHC-RELATED"/>
    <property type="match status" value="1"/>
</dbReference>
<dbReference type="Proteomes" id="UP000322454">
    <property type="component" value="Unassembled WGS sequence"/>
</dbReference>
<keyword evidence="7" id="KW-0479">Metal-binding</keyword>
<dbReference type="GO" id="GO:0005886">
    <property type="term" value="C:plasma membrane"/>
    <property type="evidence" value="ECO:0007669"/>
    <property type="project" value="UniProtKB-SubCell"/>
</dbReference>
<evidence type="ECO:0000256" key="3">
    <source>
        <dbReference type="ARBA" id="ARBA00007931"/>
    </source>
</evidence>
<dbReference type="InterPro" id="IPR008915">
    <property type="entry name" value="Peptidase_M50"/>
</dbReference>
<evidence type="ECO:0000256" key="10">
    <source>
        <dbReference type="ARBA" id="ARBA00022989"/>
    </source>
</evidence>
<keyword evidence="6 13" id="KW-0812">Transmembrane</keyword>
<keyword evidence="8" id="KW-0378">Hydrolase</keyword>
<evidence type="ECO:0000256" key="7">
    <source>
        <dbReference type="ARBA" id="ARBA00022723"/>
    </source>
</evidence>
<name>A0A520XDK9_9DELT</name>
<keyword evidence="12 13" id="KW-0472">Membrane</keyword>
<evidence type="ECO:0000313" key="16">
    <source>
        <dbReference type="Proteomes" id="UP000322454"/>
    </source>
</evidence>
<reference evidence="15 16" key="1">
    <citation type="submission" date="2019-01" db="EMBL/GenBank/DDBJ databases">
        <title>Insights into ecological role of a new deltaproteobacterial order Candidatus Sinidesulfobacterales (Sva0485) by metagenomics and metatranscriptomics.</title>
        <authorList>
            <person name="Tan S."/>
            <person name="Liu J."/>
            <person name="Fang Y."/>
            <person name="Hedlund B."/>
            <person name="Lian Z.-H."/>
            <person name="Huang L.-Y."/>
            <person name="Li J.-T."/>
            <person name="Huang L.-N."/>
            <person name="Li W.-J."/>
            <person name="Jiang H.-C."/>
            <person name="Dong H.-L."/>
            <person name="Shu W.-S."/>
        </authorList>
    </citation>
    <scope>NUCLEOTIDE SEQUENCE [LARGE SCALE GENOMIC DNA]</scope>
    <source>
        <strain evidence="15">AP4</strain>
    </source>
</reference>
<feature type="transmembrane region" description="Helical" evidence="13">
    <location>
        <begin position="149"/>
        <end position="174"/>
    </location>
</feature>
<accession>A0A520XDK9</accession>
<feature type="transmembrane region" description="Helical" evidence="13">
    <location>
        <begin position="203"/>
        <end position="228"/>
    </location>
</feature>
<feature type="transmembrane region" description="Helical" evidence="13">
    <location>
        <begin position="7"/>
        <end position="34"/>
    </location>
</feature>
<evidence type="ECO:0000256" key="5">
    <source>
        <dbReference type="ARBA" id="ARBA00022670"/>
    </source>
</evidence>
<dbReference type="GO" id="GO:0046872">
    <property type="term" value="F:metal ion binding"/>
    <property type="evidence" value="ECO:0007669"/>
    <property type="project" value="UniProtKB-KW"/>
</dbReference>
<dbReference type="GO" id="GO:0006508">
    <property type="term" value="P:proteolysis"/>
    <property type="evidence" value="ECO:0007669"/>
    <property type="project" value="UniProtKB-KW"/>
</dbReference>
<protein>
    <submittedName>
        <fullName evidence="15">Site-2 protease family protein</fullName>
    </submittedName>
</protein>
<dbReference type="PANTHER" id="PTHR35864">
    <property type="entry name" value="ZINC METALLOPROTEASE MJ0611-RELATED"/>
    <property type="match status" value="1"/>
</dbReference>
<feature type="domain" description="Peptidase M50" evidence="14">
    <location>
        <begin position="11"/>
        <end position="191"/>
    </location>
</feature>
<keyword evidence="4" id="KW-1003">Cell membrane</keyword>
<evidence type="ECO:0000256" key="2">
    <source>
        <dbReference type="ARBA" id="ARBA00004651"/>
    </source>
</evidence>
<gene>
    <name evidence="15" type="ORF">EVJ48_05000</name>
</gene>
<comment type="similarity">
    <text evidence="3">Belongs to the peptidase M50B family.</text>
</comment>
<feature type="transmembrane region" description="Helical" evidence="13">
    <location>
        <begin position="95"/>
        <end position="119"/>
    </location>
</feature>
<comment type="subcellular location">
    <subcellularLocation>
        <location evidence="2">Cell membrane</location>
        <topology evidence="2">Multi-pass membrane protein</topology>
    </subcellularLocation>
</comment>
<dbReference type="CDD" id="cd06158">
    <property type="entry name" value="S2P-M50_like_1"/>
    <property type="match status" value="1"/>
</dbReference>
<evidence type="ECO:0000256" key="8">
    <source>
        <dbReference type="ARBA" id="ARBA00022801"/>
    </source>
</evidence>
<dbReference type="EMBL" id="SHMQ01000011">
    <property type="protein sequence ID" value="RZV39287.1"/>
    <property type="molecule type" value="Genomic_DNA"/>
</dbReference>
<evidence type="ECO:0000256" key="6">
    <source>
        <dbReference type="ARBA" id="ARBA00022692"/>
    </source>
</evidence>
<dbReference type="InterPro" id="IPR052348">
    <property type="entry name" value="Metallopeptidase_M50B"/>
</dbReference>
<sequence>MNNTIQLIVIAIIPVLFAIILHEVSHGYVAHIFGDDTAKNAGRLTLNPIKHIDPFGTILLPLLLILVGSPFLFGYAKPVPVNFNGLKNPKRDTGFVAAAGPVTNFILAFICFVFLKIILFEFPVMNLYLAYFISHLHFQAVHGSSVFKFFVYPVTFMLFIGIMINVILGTFNLIPIPPLDGGRIAVSLLPEPFSGYLNKLEPFGIFLILILLLIDPGNFLVVSFNFIVNDIVLKNLYF</sequence>
<proteinExistence type="inferred from homology"/>